<dbReference type="SUPFAM" id="SSF81383">
    <property type="entry name" value="F-box domain"/>
    <property type="match status" value="1"/>
</dbReference>
<gene>
    <name evidence="1" type="ORF">B0H17DRAFT_1091564</name>
</gene>
<dbReference type="SUPFAM" id="SSF52047">
    <property type="entry name" value="RNI-like"/>
    <property type="match status" value="1"/>
</dbReference>
<evidence type="ECO:0000313" key="1">
    <source>
        <dbReference type="EMBL" id="KAJ7664767.1"/>
    </source>
</evidence>
<reference evidence="1" key="1">
    <citation type="submission" date="2023-03" db="EMBL/GenBank/DDBJ databases">
        <title>Massive genome expansion in bonnet fungi (Mycena s.s.) driven by repeated elements and novel gene families across ecological guilds.</title>
        <authorList>
            <consortium name="Lawrence Berkeley National Laboratory"/>
            <person name="Harder C.B."/>
            <person name="Miyauchi S."/>
            <person name="Viragh M."/>
            <person name="Kuo A."/>
            <person name="Thoen E."/>
            <person name="Andreopoulos B."/>
            <person name="Lu D."/>
            <person name="Skrede I."/>
            <person name="Drula E."/>
            <person name="Henrissat B."/>
            <person name="Morin E."/>
            <person name="Kohler A."/>
            <person name="Barry K."/>
            <person name="LaButti K."/>
            <person name="Morin E."/>
            <person name="Salamov A."/>
            <person name="Lipzen A."/>
            <person name="Mereny Z."/>
            <person name="Hegedus B."/>
            <person name="Baldrian P."/>
            <person name="Stursova M."/>
            <person name="Weitz H."/>
            <person name="Taylor A."/>
            <person name="Grigoriev I.V."/>
            <person name="Nagy L.G."/>
            <person name="Martin F."/>
            <person name="Kauserud H."/>
        </authorList>
    </citation>
    <scope>NUCLEOTIDE SEQUENCE</scope>
    <source>
        <strain evidence="1">CBHHK067</strain>
    </source>
</reference>
<keyword evidence="2" id="KW-1185">Reference proteome</keyword>
<dbReference type="Proteomes" id="UP001221757">
    <property type="component" value="Unassembled WGS sequence"/>
</dbReference>
<accession>A0AAD7CUM5</accession>
<sequence length="298" mass="32188">MSVSRLALPSELWDDIIDHLHDDPEALLACALVCRTWVPASRFHAFGSLALSQKSPYRAACLDILLASLHGTISPAVRTLDFPDALAPIQLQHVRTLTLSDLPWALLDALRGVENLTLTRLCVGACLLDVADMLPCLTHLTLEGVAAVPYRGPPHADAPFAHLHTLTIRASPLALLGWLAIGISTQILTADLLSAADVHSLAEYLTARGAALHVLDLAFIGSPLDESLLPLLLEPCTNLKTLRLQFTGAEAARAFFAFGGAFLPYRVEFRVEVVVPDLEALAADVLQIQNVDVSFMRC</sequence>
<dbReference type="EMBL" id="JARKIE010000221">
    <property type="protein sequence ID" value="KAJ7664767.1"/>
    <property type="molecule type" value="Genomic_DNA"/>
</dbReference>
<dbReference type="AlphaFoldDB" id="A0AAD7CUM5"/>
<protein>
    <recommendedName>
        <fullName evidence="3">F-box domain-containing protein</fullName>
    </recommendedName>
</protein>
<proteinExistence type="predicted"/>
<name>A0AAD7CUM5_MYCRO</name>
<evidence type="ECO:0000313" key="2">
    <source>
        <dbReference type="Proteomes" id="UP001221757"/>
    </source>
</evidence>
<comment type="caution">
    <text evidence="1">The sequence shown here is derived from an EMBL/GenBank/DDBJ whole genome shotgun (WGS) entry which is preliminary data.</text>
</comment>
<dbReference type="InterPro" id="IPR036047">
    <property type="entry name" value="F-box-like_dom_sf"/>
</dbReference>
<evidence type="ECO:0008006" key="3">
    <source>
        <dbReference type="Google" id="ProtNLM"/>
    </source>
</evidence>
<organism evidence="1 2">
    <name type="scientific">Mycena rosella</name>
    <name type="common">Pink bonnet</name>
    <name type="synonym">Agaricus rosellus</name>
    <dbReference type="NCBI Taxonomy" id="1033263"/>
    <lineage>
        <taxon>Eukaryota</taxon>
        <taxon>Fungi</taxon>
        <taxon>Dikarya</taxon>
        <taxon>Basidiomycota</taxon>
        <taxon>Agaricomycotina</taxon>
        <taxon>Agaricomycetes</taxon>
        <taxon>Agaricomycetidae</taxon>
        <taxon>Agaricales</taxon>
        <taxon>Marasmiineae</taxon>
        <taxon>Mycenaceae</taxon>
        <taxon>Mycena</taxon>
    </lineage>
</organism>